<proteinExistence type="predicted"/>
<protein>
    <submittedName>
        <fullName evidence="2">Histidine kinase</fullName>
    </submittedName>
</protein>
<gene>
    <name evidence="2" type="ORF">BOH66_12645</name>
</gene>
<keyword evidence="1" id="KW-0472">Membrane</keyword>
<dbReference type="STRING" id="36805.BOH66_12645"/>
<accession>A0A1P8UA53</accession>
<feature type="transmembrane region" description="Helical" evidence="1">
    <location>
        <begin position="101"/>
        <end position="122"/>
    </location>
</feature>
<dbReference type="GO" id="GO:0016301">
    <property type="term" value="F:kinase activity"/>
    <property type="evidence" value="ECO:0007669"/>
    <property type="project" value="UniProtKB-KW"/>
</dbReference>
<dbReference type="EMBL" id="CP018762">
    <property type="protein sequence ID" value="APZ34997.1"/>
    <property type="molecule type" value="Genomic_DNA"/>
</dbReference>
<evidence type="ECO:0000313" key="3">
    <source>
        <dbReference type="Proteomes" id="UP000187185"/>
    </source>
</evidence>
<reference evidence="2 3" key="1">
    <citation type="submission" date="2016-12" db="EMBL/GenBank/DDBJ databases">
        <title>Complete genome sequence of Microbacterium aurum KACC 15219.</title>
        <authorList>
            <person name="Jung Y."/>
            <person name="Shin J.-H."/>
            <person name="Lee Y.-J."/>
            <person name="Yi H."/>
            <person name="Bahn Y.-S."/>
            <person name="Kim J.F."/>
            <person name="Lee D.-W."/>
        </authorList>
    </citation>
    <scope>NUCLEOTIDE SEQUENCE [LARGE SCALE GENOMIC DNA]</scope>
    <source>
        <strain evidence="2 3">KACC 15219</strain>
    </source>
</reference>
<sequence>MRTTVAERQAAGILGLQAIALLVMAGWEVTALVSGDTDDVGSSVALLVLTAIGAAALAAFAVAVARGGSWGRSGGIVAQLLLLAVAFGAFTGPTAAPAVGIALAVPALAGLGLLIVAARAAARRAE</sequence>
<feature type="transmembrane region" description="Helical" evidence="1">
    <location>
        <begin position="41"/>
        <end position="64"/>
    </location>
</feature>
<keyword evidence="1" id="KW-1133">Transmembrane helix</keyword>
<feature type="transmembrane region" description="Helical" evidence="1">
    <location>
        <begin position="76"/>
        <end position="95"/>
    </location>
</feature>
<keyword evidence="1" id="KW-0812">Transmembrane</keyword>
<keyword evidence="2" id="KW-0808">Transferase</keyword>
<keyword evidence="3" id="KW-1185">Reference proteome</keyword>
<organism evidence="2 3">
    <name type="scientific">Microbacterium aurum</name>
    <dbReference type="NCBI Taxonomy" id="36805"/>
    <lineage>
        <taxon>Bacteria</taxon>
        <taxon>Bacillati</taxon>
        <taxon>Actinomycetota</taxon>
        <taxon>Actinomycetes</taxon>
        <taxon>Micrococcales</taxon>
        <taxon>Microbacteriaceae</taxon>
        <taxon>Microbacterium</taxon>
    </lineage>
</organism>
<evidence type="ECO:0000313" key="2">
    <source>
        <dbReference type="EMBL" id="APZ34997.1"/>
    </source>
</evidence>
<evidence type="ECO:0000256" key="1">
    <source>
        <dbReference type="SAM" id="Phobius"/>
    </source>
</evidence>
<dbReference type="KEGG" id="maur:BOH66_12645"/>
<dbReference type="RefSeq" id="WP_076691383.1">
    <property type="nucleotide sequence ID" value="NZ_CP018762.1"/>
</dbReference>
<keyword evidence="2" id="KW-0418">Kinase</keyword>
<dbReference type="AlphaFoldDB" id="A0A1P8UA53"/>
<dbReference type="Proteomes" id="UP000187185">
    <property type="component" value="Chromosome"/>
</dbReference>
<name>A0A1P8UA53_9MICO</name>